<name>A0AAV1BVV0_OLDCO</name>
<keyword evidence="7 8" id="KW-0472">Membrane</keyword>
<dbReference type="NCBIfam" id="TIGR01569">
    <property type="entry name" value="A_tha_TIGR01569"/>
    <property type="match status" value="1"/>
</dbReference>
<keyword evidence="11" id="KW-1185">Reference proteome</keyword>
<proteinExistence type="inferred from homology"/>
<evidence type="ECO:0000256" key="7">
    <source>
        <dbReference type="ARBA" id="ARBA00023136"/>
    </source>
</evidence>
<dbReference type="InterPro" id="IPR006459">
    <property type="entry name" value="CASP/CASPL"/>
</dbReference>
<dbReference type="Pfam" id="PF04535">
    <property type="entry name" value="CASP_dom"/>
    <property type="match status" value="1"/>
</dbReference>
<evidence type="ECO:0000313" key="10">
    <source>
        <dbReference type="EMBL" id="CAI9087451.1"/>
    </source>
</evidence>
<gene>
    <name evidence="10" type="ORF">OLC1_LOCUS286</name>
</gene>
<evidence type="ECO:0000313" key="11">
    <source>
        <dbReference type="Proteomes" id="UP001161247"/>
    </source>
</evidence>
<evidence type="ECO:0000256" key="2">
    <source>
        <dbReference type="ARBA" id="ARBA00007651"/>
    </source>
</evidence>
<comment type="subunit">
    <text evidence="3 8">Homodimer and heterodimers.</text>
</comment>
<evidence type="ECO:0000256" key="8">
    <source>
        <dbReference type="RuleBase" id="RU361233"/>
    </source>
</evidence>
<protein>
    <recommendedName>
        <fullName evidence="8">CASP-like protein</fullName>
    </recommendedName>
</protein>
<comment type="similarity">
    <text evidence="2 8">Belongs to the Casparian strip membrane proteins (CASP) family.</text>
</comment>
<dbReference type="InterPro" id="IPR044173">
    <property type="entry name" value="CASPL"/>
</dbReference>
<keyword evidence="4 8" id="KW-1003">Cell membrane</keyword>
<dbReference type="GO" id="GO:0005886">
    <property type="term" value="C:plasma membrane"/>
    <property type="evidence" value="ECO:0007669"/>
    <property type="project" value="UniProtKB-SubCell"/>
</dbReference>
<feature type="transmembrane region" description="Helical" evidence="8">
    <location>
        <begin position="12"/>
        <end position="31"/>
    </location>
</feature>
<comment type="subcellular location">
    <subcellularLocation>
        <location evidence="1 8">Cell membrane</location>
        <topology evidence="1 8">Multi-pass membrane protein</topology>
    </subcellularLocation>
</comment>
<evidence type="ECO:0000256" key="6">
    <source>
        <dbReference type="ARBA" id="ARBA00022989"/>
    </source>
</evidence>
<sequence>MMDSPKRIPIFVLRLIALGAAVTAAILMFSAHDTAHVFNMTFEAKYTNSPTFKYFLIINAVASVYSLLVLCCPTNTSMARFLLVMDLIILLLLDSAISSNVAIGQVGRNGNSHAGWLPICNQVPKFCKQTTAAVIGGFVASLSYLFIVLCSFHNEVNLLPPKD</sequence>
<keyword evidence="5 8" id="KW-0812">Transmembrane</keyword>
<keyword evidence="6 8" id="KW-1133">Transmembrane helix</keyword>
<feature type="domain" description="Casparian strip membrane protein" evidence="9">
    <location>
        <begin position="7"/>
        <end position="142"/>
    </location>
</feature>
<dbReference type="EMBL" id="OX459118">
    <property type="protein sequence ID" value="CAI9087451.1"/>
    <property type="molecule type" value="Genomic_DNA"/>
</dbReference>
<dbReference type="InterPro" id="IPR006702">
    <property type="entry name" value="CASP_dom"/>
</dbReference>
<accession>A0AAV1BVV0</accession>
<evidence type="ECO:0000259" key="9">
    <source>
        <dbReference type="Pfam" id="PF04535"/>
    </source>
</evidence>
<feature type="transmembrane region" description="Helical" evidence="8">
    <location>
        <begin position="82"/>
        <end position="103"/>
    </location>
</feature>
<evidence type="ECO:0000256" key="3">
    <source>
        <dbReference type="ARBA" id="ARBA00011489"/>
    </source>
</evidence>
<evidence type="ECO:0000256" key="4">
    <source>
        <dbReference type="ARBA" id="ARBA00022475"/>
    </source>
</evidence>
<dbReference type="Proteomes" id="UP001161247">
    <property type="component" value="Chromosome 1"/>
</dbReference>
<dbReference type="PANTHER" id="PTHR36488:SF8">
    <property type="entry name" value="CASP-LIKE PROTEIN 1U1"/>
    <property type="match status" value="1"/>
</dbReference>
<dbReference type="PANTHER" id="PTHR36488">
    <property type="entry name" value="CASP-LIKE PROTEIN 1U1"/>
    <property type="match status" value="1"/>
</dbReference>
<evidence type="ECO:0000256" key="1">
    <source>
        <dbReference type="ARBA" id="ARBA00004651"/>
    </source>
</evidence>
<feature type="transmembrane region" description="Helical" evidence="8">
    <location>
        <begin position="132"/>
        <end position="152"/>
    </location>
</feature>
<evidence type="ECO:0000256" key="5">
    <source>
        <dbReference type="ARBA" id="ARBA00022692"/>
    </source>
</evidence>
<dbReference type="AlphaFoldDB" id="A0AAV1BVV0"/>
<organism evidence="10 11">
    <name type="scientific">Oldenlandia corymbosa var. corymbosa</name>
    <dbReference type="NCBI Taxonomy" id="529605"/>
    <lineage>
        <taxon>Eukaryota</taxon>
        <taxon>Viridiplantae</taxon>
        <taxon>Streptophyta</taxon>
        <taxon>Embryophyta</taxon>
        <taxon>Tracheophyta</taxon>
        <taxon>Spermatophyta</taxon>
        <taxon>Magnoliopsida</taxon>
        <taxon>eudicotyledons</taxon>
        <taxon>Gunneridae</taxon>
        <taxon>Pentapetalae</taxon>
        <taxon>asterids</taxon>
        <taxon>lamiids</taxon>
        <taxon>Gentianales</taxon>
        <taxon>Rubiaceae</taxon>
        <taxon>Rubioideae</taxon>
        <taxon>Spermacoceae</taxon>
        <taxon>Hedyotis-Oldenlandia complex</taxon>
        <taxon>Oldenlandia</taxon>
    </lineage>
</organism>
<feature type="transmembrane region" description="Helical" evidence="8">
    <location>
        <begin position="51"/>
        <end position="70"/>
    </location>
</feature>
<reference evidence="10" key="1">
    <citation type="submission" date="2023-03" db="EMBL/GenBank/DDBJ databases">
        <authorList>
            <person name="Julca I."/>
        </authorList>
    </citation>
    <scope>NUCLEOTIDE SEQUENCE</scope>
</reference>